<keyword evidence="2" id="KW-1185">Reference proteome</keyword>
<dbReference type="EMBL" id="JAMZMM010000005">
    <property type="protein sequence ID" value="MCP2727057.1"/>
    <property type="molecule type" value="Genomic_DNA"/>
</dbReference>
<dbReference type="AlphaFoldDB" id="A0AAE3GR90"/>
<dbReference type="RefSeq" id="WP_254009874.1">
    <property type="nucleotide sequence ID" value="NZ_JAMZMM010000005.1"/>
</dbReference>
<dbReference type="Proteomes" id="UP001204953">
    <property type="component" value="Unassembled WGS sequence"/>
</dbReference>
<reference evidence="1" key="1">
    <citation type="submission" date="2022-06" db="EMBL/GenBank/DDBJ databases">
        <title>New cyanobacteria of genus Symplocastrum in benthos of Lake Baikal.</title>
        <authorList>
            <person name="Sorokovikova E."/>
            <person name="Tikhonova I."/>
            <person name="Krasnopeev A."/>
            <person name="Evseev P."/>
            <person name="Gladkikh A."/>
            <person name="Belykh O."/>
        </authorList>
    </citation>
    <scope>NUCLEOTIDE SEQUENCE</scope>
    <source>
        <strain evidence="1">BBK-W-15</strain>
    </source>
</reference>
<comment type="caution">
    <text evidence="1">The sequence shown here is derived from an EMBL/GenBank/DDBJ whole genome shotgun (WGS) entry which is preliminary data.</text>
</comment>
<gene>
    <name evidence="1" type="ORF">NJ959_01020</name>
</gene>
<protein>
    <submittedName>
        <fullName evidence="1">Uncharacterized protein</fullName>
    </submittedName>
</protein>
<name>A0AAE3GR90_9CYAN</name>
<evidence type="ECO:0000313" key="1">
    <source>
        <dbReference type="EMBL" id="MCP2727057.1"/>
    </source>
</evidence>
<evidence type="ECO:0000313" key="2">
    <source>
        <dbReference type="Proteomes" id="UP001204953"/>
    </source>
</evidence>
<sequence>MQLTQRLSTVAAQVFIDALPNNIKEALLTYSAEIEYPVEVVLEMAIAFFLDLDCAGFADCRTDTPGAMRERIAILEAIIRQNGITVPKLPD</sequence>
<organism evidence="1 2">
    <name type="scientific">Limnofasciculus baicalensis BBK-W-15</name>
    <dbReference type="NCBI Taxonomy" id="2699891"/>
    <lineage>
        <taxon>Bacteria</taxon>
        <taxon>Bacillati</taxon>
        <taxon>Cyanobacteriota</taxon>
        <taxon>Cyanophyceae</taxon>
        <taxon>Coleofasciculales</taxon>
        <taxon>Coleofasciculaceae</taxon>
        <taxon>Limnofasciculus</taxon>
        <taxon>Limnofasciculus baicalensis</taxon>
    </lineage>
</organism>
<proteinExistence type="predicted"/>
<accession>A0AAE3GR90</accession>